<dbReference type="Gene3D" id="3.90.190.10">
    <property type="entry name" value="Protein tyrosine phosphatase superfamily"/>
    <property type="match status" value="1"/>
</dbReference>
<feature type="region of interest" description="Disordered" evidence="9">
    <location>
        <begin position="509"/>
        <end position="540"/>
    </location>
</feature>
<evidence type="ECO:0000256" key="2">
    <source>
        <dbReference type="ARBA" id="ARBA00022692"/>
    </source>
</evidence>
<keyword evidence="4" id="KW-0378">Hydrolase</keyword>
<feature type="domain" description="Fibronectin type-III" evidence="14">
    <location>
        <begin position="1343"/>
        <end position="1458"/>
    </location>
</feature>
<feature type="domain" description="Fibronectin type-III" evidence="14">
    <location>
        <begin position="767"/>
        <end position="856"/>
    </location>
</feature>
<dbReference type="InterPro" id="IPR000387">
    <property type="entry name" value="Tyr_Pase_dom"/>
</dbReference>
<dbReference type="CDD" id="cd00063">
    <property type="entry name" value="FN3"/>
    <property type="match status" value="13"/>
</dbReference>
<dbReference type="InterPro" id="IPR000242">
    <property type="entry name" value="PTP_cat"/>
</dbReference>
<keyword evidence="8" id="KW-0325">Glycoprotein</keyword>
<dbReference type="PRINTS" id="PR00014">
    <property type="entry name" value="FNTYPEIII"/>
</dbReference>
<feature type="compositionally biased region" description="Polar residues" evidence="9">
    <location>
        <begin position="525"/>
        <end position="540"/>
    </location>
</feature>
<dbReference type="SMART" id="SM00060">
    <property type="entry name" value="FN3"/>
    <property type="match status" value="14"/>
</dbReference>
<dbReference type="FunFam" id="2.60.40.10:FF:000478">
    <property type="entry name" value="Protein tyrosine phosphatase, receptor type Q"/>
    <property type="match status" value="1"/>
</dbReference>
<keyword evidence="7 10" id="KW-0472">Membrane</keyword>
<feature type="domain" description="Fibronectin type-III" evidence="14">
    <location>
        <begin position="395"/>
        <end position="499"/>
    </location>
</feature>
<dbReference type="Proteomes" id="UP000515145">
    <property type="component" value="Chromosome 19"/>
</dbReference>
<dbReference type="Pfam" id="PF00102">
    <property type="entry name" value="Y_phosphatase"/>
    <property type="match status" value="1"/>
</dbReference>
<dbReference type="PANTHER" id="PTHR46957:SF1">
    <property type="entry name" value="PHOSPHATIDYLINOSITOL PHOSPHATASE PTPRQ"/>
    <property type="match status" value="1"/>
</dbReference>
<reference evidence="16" key="1">
    <citation type="submission" date="2025-08" db="UniProtKB">
        <authorList>
            <consortium name="RefSeq"/>
        </authorList>
    </citation>
    <scope>IDENTIFICATION</scope>
</reference>
<dbReference type="SUPFAM" id="SSF49265">
    <property type="entry name" value="Fibronectin type III"/>
    <property type="match status" value="8"/>
</dbReference>
<evidence type="ECO:0000259" key="13">
    <source>
        <dbReference type="PROSITE" id="PS50056"/>
    </source>
</evidence>
<keyword evidence="15" id="KW-1185">Reference proteome</keyword>
<feature type="domain" description="Fibronectin type-III" evidence="14">
    <location>
        <begin position="561"/>
        <end position="666"/>
    </location>
</feature>
<dbReference type="InterPro" id="IPR029021">
    <property type="entry name" value="Prot-tyrosine_phosphatase-like"/>
</dbReference>
<comment type="subcellular location">
    <subcellularLocation>
        <location evidence="1">Membrane</location>
        <topology evidence="1">Single-pass membrane protein</topology>
    </subcellularLocation>
</comment>
<keyword evidence="3 11" id="KW-0732">Signal</keyword>
<dbReference type="InterPro" id="IPR003961">
    <property type="entry name" value="FN3_dom"/>
</dbReference>
<dbReference type="InterPro" id="IPR016130">
    <property type="entry name" value="Tyr_Pase_AS"/>
</dbReference>
<feature type="domain" description="Fibronectin type-III" evidence="14">
    <location>
        <begin position="1251"/>
        <end position="1339"/>
    </location>
</feature>
<feature type="domain" description="Fibronectin type-III" evidence="14">
    <location>
        <begin position="62"/>
        <end position="156"/>
    </location>
</feature>
<evidence type="ECO:0000313" key="16">
    <source>
        <dbReference type="RefSeq" id="XP_028287661.1"/>
    </source>
</evidence>
<feature type="domain" description="Tyrosine specific protein phosphatases" evidence="13">
    <location>
        <begin position="2131"/>
        <end position="2204"/>
    </location>
</feature>
<dbReference type="PROSITE" id="PS50056">
    <property type="entry name" value="TYR_PHOSPHATASE_2"/>
    <property type="match status" value="1"/>
</dbReference>
<proteinExistence type="predicted"/>
<evidence type="ECO:0000259" key="14">
    <source>
        <dbReference type="PROSITE" id="PS50853"/>
    </source>
</evidence>
<evidence type="ECO:0000256" key="5">
    <source>
        <dbReference type="ARBA" id="ARBA00022912"/>
    </source>
</evidence>
<dbReference type="InterPro" id="IPR003595">
    <property type="entry name" value="Tyr_Pase_cat"/>
</dbReference>
<dbReference type="FunFam" id="2.60.40.10:FF:001217">
    <property type="entry name" value="phosphatidylinositol phosphatase PTPRQ isoform X2"/>
    <property type="match status" value="1"/>
</dbReference>
<dbReference type="GO" id="GO:0004725">
    <property type="term" value="F:protein tyrosine phosphatase activity"/>
    <property type="evidence" value="ECO:0007669"/>
    <property type="project" value="InterPro"/>
</dbReference>
<dbReference type="CDD" id="cd14616">
    <property type="entry name" value="R-PTPc-Q"/>
    <property type="match status" value="1"/>
</dbReference>
<organism evidence="15 16">
    <name type="scientific">Parambassis ranga</name>
    <name type="common">Indian glassy fish</name>
    <dbReference type="NCBI Taxonomy" id="210632"/>
    <lineage>
        <taxon>Eukaryota</taxon>
        <taxon>Metazoa</taxon>
        <taxon>Chordata</taxon>
        <taxon>Craniata</taxon>
        <taxon>Vertebrata</taxon>
        <taxon>Euteleostomi</taxon>
        <taxon>Actinopterygii</taxon>
        <taxon>Neopterygii</taxon>
        <taxon>Teleostei</taxon>
        <taxon>Neoteleostei</taxon>
        <taxon>Acanthomorphata</taxon>
        <taxon>Ovalentaria</taxon>
        <taxon>Ambassidae</taxon>
        <taxon>Parambassis</taxon>
    </lineage>
</organism>
<evidence type="ECO:0000256" key="10">
    <source>
        <dbReference type="SAM" id="Phobius"/>
    </source>
</evidence>
<feature type="domain" description="Fibronectin type-III" evidence="14">
    <location>
        <begin position="1154"/>
        <end position="1247"/>
    </location>
</feature>
<dbReference type="InterPro" id="IPR050713">
    <property type="entry name" value="RTP_Phos/Ushers"/>
</dbReference>
<sequence>MAFFSVILLLTALCLGRVHTQANVVNVRTGTQYTVTVTAASSSNISPGVSRMINTNGSVLGPPSGLEGEPVGSNGILLSWTIPSHAANIDGYVIRYKEVCPYPSLSFTQVTKYIDIPETLLTDFTSGSTYHIQVAALSSNVIGPFSKSLYIKTAESPPGLVTNLTAYAQNHTFVVVTWFLPHLINGLITKFAVKAKHARTGQNVRVLEVNAEDIMTVALPHCNDAADILSRATLSPLEITASSPPITLSAVPPAASWSVPISVGVDQLRPYTAYLFEVSAFTSDGEGQITSTMVRMPESAPEDPPQNVTISHVTSRSISLYWMSPSIVTGKFSYTLYLYRPTGFLYENSTGDVRFAFTGLTPYTSYTVIIRARAAGELGPGAREEVITLAEAPSAVQNLVATAEDSVSIRVSWKSPAQPNGPIVQYRLQVLVDDVLLQVITLTAEANTTLPPQVHISLRRQKRTPELSPITSALTFTATVSDRTMSTADTASHFTLPELRSTDHIINTAAPPTTDPMVTDAPSHSYDSTPQYDSTGTESSNTAALGTFAFSPTSALPGNMLPRWLTESSHAEDMTSDSSHLALTPGQSRLSTRDASVTGHLSTRGATVSDTTGVTVREEVMDVLSEDLSYLVSDLNPFTEYTFRVTASTIVGEGPATDITERTREQVPSSVLEVSYQNITSTSILVSWVPPLNPNGRITHYTVYGLNLHSNQALLWDTNSTSILITDLDKYTVYRLRVSASTVVGESSLSDEDDIFVYTLEDEPDSPPVNLTVLDTSPSTATLAWSAPEKANGVIQRYEVLCENESFSKMVDTLTNRVILTHLKPFSYYNVSVRAYTRFGHGNQTSDILNLLSGEDVPGSPPYGLSYESVSPSEVNVTWQPPLLPNGVIIHYSLELWNSTHYLNLTSLTNYIHITHLRKYAQYRVMVQAHTRVGPGNYSSEPLNITTLEDVPSDSVWNLTAQIFSSTVIIVSWDPPMEPNGRPYYLLTLQEAGIFPDMSSQGTPAVNKTVKHTTTDNVFLFTKLRKYFPYVLTVTPATSAGPAYNHTTTMYLRTDDDVPSSAPLLVSTRNLSSYSIAVVWQHPLEANGEITEYSLTLFGPGDSSTTHTTNTSYILTNLLPYTTYNLTIMAATRKGSGPHLLLSLHTDEGGPTSPPRNLTIYNHTAVSVWLSWEPPLEPNGVVIKYGFQIQDLITHTVTHQNSSGSSTTEYLSGFRPHSSYEISVYSYTRVGHGNQFSSPVTFTTNESVSDAVGNLSCSGVSWDSIELSWELPASPNGQIIFYEILVEVDMESYTHHAHTTEYTVTGLSPAQKYALVVSAVNSAGPGDTVNCTAFTLSESVPAAPRSLFISEVTPNNVTLQWAPPLSIPGLLKEYHIVAQLISTVCEPNIPITAQQYPEDDLTSDCADYNVTASVTASESSVTLHSLAKYRYYRFKVAAVTNAGVGEYTQWNYTRTLAGNPDAPPHDLKVTPTSNSLRIAWGAPAVLSGPTSYLVQVDGVGVNFSIIRAPGELKTVLVSNLTAFTRYSVTVIAFTGPLKHAGRDGKAIGPIDFHTLEEEPKDPPKNVTVSIIPEEVNRVRVTFSPPNEPNGNITAYFVYIYNKDQLVKNISLNTTQWEHNMVTAVIEGLKGGNTYSIQISAKNGAGKGPPSPHVQITTGIKAPAKPTQRPQAMLGHGGVAMVTHRSITIRMPACFYSDDNGPITKIQVIVAESGVKDFQNLTNWKSAFFDRPAPYLTDSGFPNPLCFLEDRASRMNAHVRGGSDVPTDSRSPLRRNYTSEGTYVIGGNDDCMQENNTDRFCNGPLKPNTVYVFKFRATNVKDQHTDSEYSEHIKTAVDGLLTREEQIILGVLLSFFIAVLLIIIICGSVKIHQRKKEGGTYSPREAEIIETKCKLDQLIAVADLELKQEKLNRYSSFFFRRKEIYVIQLLSYRKSLKPVNKKSFLQHVEDLCANDNSKFQEEFSELPKLLQDLATTDADLPWNKSKNRFPNIKPYNNNRVKLMSEPGTAGSDYINASFVSGYLCPNEFIATQGPLPGTVADFWRMIWETGTHTIAMLTQCYEKGRIRCHKYWPEDNKPMSVFGDILISKVSEEVLPDWTVRTLKVEKHGHYILVRHFNYTSWPEHGVPESCSTLIKFVKAVRTHRHDNTTIVVHCSAGVGRTGVFIALDHLIQHVRDHDFVDIYGLVAELRSERMCMVQNLAQYIFLHQSTLELLNNKGNSQSIWFVSYSALEKMDSLDAMEGDVELEWEETTM</sequence>
<feature type="domain" description="Fibronectin type-III" evidence="14">
    <location>
        <begin position="1062"/>
        <end position="1150"/>
    </location>
</feature>
<feature type="domain" description="Fibronectin type-III" evidence="14">
    <location>
        <begin position="1463"/>
        <end position="1557"/>
    </location>
</feature>
<dbReference type="Gene3D" id="2.60.40.10">
    <property type="entry name" value="Immunoglobulins"/>
    <property type="match status" value="15"/>
</dbReference>
<dbReference type="GO" id="GO:0043235">
    <property type="term" value="C:receptor complex"/>
    <property type="evidence" value="ECO:0007669"/>
    <property type="project" value="TreeGrafter"/>
</dbReference>
<dbReference type="SUPFAM" id="SSF52799">
    <property type="entry name" value="(Phosphotyrosine protein) phosphatases II"/>
    <property type="match status" value="1"/>
</dbReference>
<evidence type="ECO:0000256" key="8">
    <source>
        <dbReference type="ARBA" id="ARBA00023180"/>
    </source>
</evidence>
<feature type="signal peptide" evidence="11">
    <location>
        <begin position="1"/>
        <end position="16"/>
    </location>
</feature>
<dbReference type="PROSITE" id="PS50055">
    <property type="entry name" value="TYR_PHOSPHATASE_PTP"/>
    <property type="match status" value="1"/>
</dbReference>
<feature type="domain" description="Tyrosine-protein phosphatase" evidence="12">
    <location>
        <begin position="1958"/>
        <end position="2213"/>
    </location>
</feature>
<keyword evidence="2 10" id="KW-0812">Transmembrane</keyword>
<evidence type="ECO:0000256" key="6">
    <source>
        <dbReference type="ARBA" id="ARBA00022989"/>
    </source>
</evidence>
<feature type="domain" description="Fibronectin type-III" evidence="14">
    <location>
        <begin position="1562"/>
        <end position="1660"/>
    </location>
</feature>
<evidence type="ECO:0000313" key="15">
    <source>
        <dbReference type="Proteomes" id="UP000515145"/>
    </source>
</evidence>
<feature type="domain" description="Fibronectin type-III" evidence="14">
    <location>
        <begin position="304"/>
        <end position="392"/>
    </location>
</feature>
<feature type="chain" id="PRO_5028365399" evidence="11">
    <location>
        <begin position="17"/>
        <end position="2253"/>
    </location>
</feature>
<dbReference type="InParanoid" id="A0A6P7KJR9"/>
<name>A0A6P7KJR9_9TELE</name>
<gene>
    <name evidence="16" type="primary">ptprq</name>
</gene>
<dbReference type="InterPro" id="IPR013783">
    <property type="entry name" value="Ig-like_fold"/>
</dbReference>
<evidence type="ECO:0000256" key="1">
    <source>
        <dbReference type="ARBA" id="ARBA00004167"/>
    </source>
</evidence>
<dbReference type="PANTHER" id="PTHR46957">
    <property type="entry name" value="CYTOKINE RECEPTOR"/>
    <property type="match status" value="1"/>
</dbReference>
<dbReference type="PROSITE" id="PS50853">
    <property type="entry name" value="FN3"/>
    <property type="match status" value="14"/>
</dbReference>
<dbReference type="SMART" id="SM00404">
    <property type="entry name" value="PTPc_motif"/>
    <property type="match status" value="1"/>
</dbReference>
<feature type="region of interest" description="Disordered" evidence="9">
    <location>
        <begin position="568"/>
        <end position="590"/>
    </location>
</feature>
<evidence type="ECO:0000256" key="7">
    <source>
        <dbReference type="ARBA" id="ARBA00023136"/>
    </source>
</evidence>
<evidence type="ECO:0000256" key="9">
    <source>
        <dbReference type="SAM" id="MobiDB-lite"/>
    </source>
</evidence>
<evidence type="ECO:0000256" key="3">
    <source>
        <dbReference type="ARBA" id="ARBA00022729"/>
    </source>
</evidence>
<dbReference type="RefSeq" id="XP_028287661.1">
    <property type="nucleotide sequence ID" value="XM_028431860.1"/>
</dbReference>
<protein>
    <submittedName>
        <fullName evidence="16">Phosphatidylinositol phosphatase PTPRQ</fullName>
    </submittedName>
</protein>
<feature type="domain" description="Fibronectin type-III" evidence="14">
    <location>
        <begin position="955"/>
        <end position="1057"/>
    </location>
</feature>
<dbReference type="Pfam" id="PF00041">
    <property type="entry name" value="fn3"/>
    <property type="match status" value="11"/>
</dbReference>
<dbReference type="OrthoDB" id="10253954at2759"/>
<feature type="transmembrane region" description="Helical" evidence="10">
    <location>
        <begin position="1846"/>
        <end position="1865"/>
    </location>
</feature>
<dbReference type="PRINTS" id="PR00700">
    <property type="entry name" value="PRTYPHPHTASE"/>
</dbReference>
<dbReference type="InterPro" id="IPR036116">
    <property type="entry name" value="FN3_sf"/>
</dbReference>
<keyword evidence="5" id="KW-0904">Protein phosphatase</keyword>
<evidence type="ECO:0000259" key="12">
    <source>
        <dbReference type="PROSITE" id="PS50055"/>
    </source>
</evidence>
<evidence type="ECO:0000256" key="11">
    <source>
        <dbReference type="SAM" id="SignalP"/>
    </source>
</evidence>
<keyword evidence="6 10" id="KW-1133">Transmembrane helix</keyword>
<feature type="compositionally biased region" description="Polar residues" evidence="9">
    <location>
        <begin position="576"/>
        <end position="590"/>
    </location>
</feature>
<dbReference type="GeneID" id="114452518"/>
<dbReference type="SMART" id="SM00194">
    <property type="entry name" value="PTPc"/>
    <property type="match status" value="1"/>
</dbReference>
<dbReference type="CTD" id="374462"/>
<dbReference type="PROSITE" id="PS00383">
    <property type="entry name" value="TYR_PHOSPHATASE_1"/>
    <property type="match status" value="1"/>
</dbReference>
<dbReference type="GO" id="GO:0016020">
    <property type="term" value="C:membrane"/>
    <property type="evidence" value="ECO:0007669"/>
    <property type="project" value="UniProtKB-SubCell"/>
</dbReference>
<dbReference type="FunFam" id="3.90.190.10:FF:000041">
    <property type="entry name" value="phosphatidylinositol phosphatase PTPRQ isoform X1"/>
    <property type="match status" value="1"/>
</dbReference>
<feature type="domain" description="Fibronectin type-III" evidence="14">
    <location>
        <begin position="861"/>
        <end position="950"/>
    </location>
</feature>
<evidence type="ECO:0000256" key="4">
    <source>
        <dbReference type="ARBA" id="ARBA00022801"/>
    </source>
</evidence>
<feature type="domain" description="Fibronectin type-III" evidence="14">
    <location>
        <begin position="667"/>
        <end position="762"/>
    </location>
</feature>
<accession>A0A6P7KJR9</accession>